<dbReference type="GO" id="GO:0004527">
    <property type="term" value="F:exonuclease activity"/>
    <property type="evidence" value="ECO:0007669"/>
    <property type="project" value="UniProtKB-KW"/>
</dbReference>
<keyword evidence="2" id="KW-0269">Exonuclease</keyword>
<dbReference type="PATRIC" id="fig|1227492.4.peg.3475"/>
<name>M0A7X8_9EURY</name>
<evidence type="ECO:0000313" key="2">
    <source>
        <dbReference type="EMBL" id="ELY94880.1"/>
    </source>
</evidence>
<evidence type="ECO:0000256" key="1">
    <source>
        <dbReference type="SAM" id="MobiDB-lite"/>
    </source>
</evidence>
<organism evidence="2 3">
    <name type="scientific">Natrialba chahannaoensis JCM 10990</name>
    <dbReference type="NCBI Taxonomy" id="1227492"/>
    <lineage>
        <taxon>Archaea</taxon>
        <taxon>Methanobacteriati</taxon>
        <taxon>Methanobacteriota</taxon>
        <taxon>Stenosarchaea group</taxon>
        <taxon>Halobacteria</taxon>
        <taxon>Halobacteriales</taxon>
        <taxon>Natrialbaceae</taxon>
        <taxon>Natrialba</taxon>
    </lineage>
</organism>
<keyword evidence="2" id="KW-0540">Nuclease</keyword>
<comment type="caution">
    <text evidence="2">The sequence shown here is derived from an EMBL/GenBank/DDBJ whole genome shotgun (WGS) entry which is preliminary data.</text>
</comment>
<dbReference type="RefSeq" id="WP_006168997.1">
    <property type="nucleotide sequence ID" value="NZ_AOIN01000092.1"/>
</dbReference>
<sequence length="463" mass="47885">MSTNGHPDQESETEFGSDADTAVTAATAIESAGFVRVITRADGDALAASGLLTAALSATNTPFQVTVGRTIADRTERATRHADTGDASDELAVVFGTVDEPAREHAIRLDSDERPATLAAADTVRELGSRDSDDSSTPAETRTQTPTRTPTDEPTRTEPTLDPVLALAGLVAAGVDPGAGESEWVLESARERGLVERRPGVAVPTADPVDGLAHSTHLCAPWSGDLEAIREALSPTGLDLDQPETFDGDDHRTLGSLVALDVVGADDATETAATSIQRVLRPYAITSDEYAFATVGGYAAVLEATARAEPGTGAALAMGLDAREPALAAWRAYGSRAHAALKSASMGRYDGLLVVDIDGGPVEAVAQIALAYRSPEPTVLAVGSGEASLATRETGPSSGSIAATVEAIVRDLADDGVQATYDVGHRRGYLRFGADEAASEQESQAQDAVADDSTIIAAVRGHY</sequence>
<keyword evidence="2" id="KW-0378">Hydrolase</keyword>
<feature type="region of interest" description="Disordered" evidence="1">
    <location>
        <begin position="124"/>
        <end position="159"/>
    </location>
</feature>
<protein>
    <submittedName>
        <fullName evidence="2">Exonuclease RecJ</fullName>
    </submittedName>
</protein>
<keyword evidence="3" id="KW-1185">Reference proteome</keyword>
<dbReference type="STRING" id="1227492.C482_17433"/>
<feature type="compositionally biased region" description="Basic and acidic residues" evidence="1">
    <location>
        <begin position="124"/>
        <end position="133"/>
    </location>
</feature>
<proteinExistence type="predicted"/>
<reference evidence="2 3" key="1">
    <citation type="journal article" date="2014" name="PLoS Genet.">
        <title>Phylogenetically driven sequencing of extremely halophilic archaea reveals strategies for static and dynamic osmo-response.</title>
        <authorList>
            <person name="Becker E.A."/>
            <person name="Seitzer P.M."/>
            <person name="Tritt A."/>
            <person name="Larsen D."/>
            <person name="Krusor M."/>
            <person name="Yao A.I."/>
            <person name="Wu D."/>
            <person name="Madern D."/>
            <person name="Eisen J.A."/>
            <person name="Darling A.E."/>
            <person name="Facciotti M.T."/>
        </authorList>
    </citation>
    <scope>NUCLEOTIDE SEQUENCE [LARGE SCALE GENOMIC DNA]</scope>
    <source>
        <strain evidence="2 3">JCM 10990</strain>
    </source>
</reference>
<feature type="compositionally biased region" description="Low complexity" evidence="1">
    <location>
        <begin position="137"/>
        <end position="149"/>
    </location>
</feature>
<gene>
    <name evidence="2" type="ORF">C482_17433</name>
</gene>
<accession>M0A7X8</accession>
<dbReference type="AlphaFoldDB" id="M0A7X8"/>
<dbReference type="EMBL" id="AOIN01000092">
    <property type="protein sequence ID" value="ELY94880.1"/>
    <property type="molecule type" value="Genomic_DNA"/>
</dbReference>
<dbReference type="Proteomes" id="UP000011693">
    <property type="component" value="Unassembled WGS sequence"/>
</dbReference>
<dbReference type="OrthoDB" id="157374at2157"/>
<evidence type="ECO:0000313" key="3">
    <source>
        <dbReference type="Proteomes" id="UP000011693"/>
    </source>
</evidence>